<dbReference type="PANTHER" id="PTHR10622">
    <property type="entry name" value="HET DOMAIN-CONTAINING PROTEIN"/>
    <property type="match status" value="1"/>
</dbReference>
<dbReference type="RefSeq" id="XP_066705854.1">
    <property type="nucleotide sequence ID" value="XM_066836961.1"/>
</dbReference>
<feature type="domain" description="Heterokaryon incompatibility" evidence="1">
    <location>
        <begin position="20"/>
        <end position="174"/>
    </location>
</feature>
<proteinExistence type="predicted"/>
<dbReference type="EMBL" id="JAQQWE010000001">
    <property type="protein sequence ID" value="KAK7966462.1"/>
    <property type="molecule type" value="Genomic_DNA"/>
</dbReference>
<dbReference type="GeneID" id="92070023"/>
<dbReference type="Pfam" id="PF06985">
    <property type="entry name" value="HET"/>
    <property type="match status" value="1"/>
</dbReference>
<reference evidence="2 3" key="1">
    <citation type="submission" date="2023-01" db="EMBL/GenBank/DDBJ databases">
        <title>Analysis of 21 Apiospora genomes using comparative genomics revels a genus with tremendous synthesis potential of carbohydrate active enzymes and secondary metabolites.</title>
        <authorList>
            <person name="Sorensen T."/>
        </authorList>
    </citation>
    <scope>NUCLEOTIDE SEQUENCE [LARGE SCALE GENOMIC DNA]</scope>
    <source>
        <strain evidence="2 3">CBS 24483</strain>
    </source>
</reference>
<evidence type="ECO:0000313" key="2">
    <source>
        <dbReference type="EMBL" id="KAK7966462.1"/>
    </source>
</evidence>
<dbReference type="Proteomes" id="UP001391051">
    <property type="component" value="Unassembled WGS sequence"/>
</dbReference>
<gene>
    <name evidence="2" type="ORF">PG986_000739</name>
</gene>
<sequence length="606" mass="69752">MRLINTKTFLLESIYTQVPYATLSHTWGPEEISFQEWEVVHDSGAIQGQCPHTQKMSRPNITRKKGYEKVIGACQQAARDGIQYLWCDTNCIDKTSSAELSEAINSMFAWYRDSRVCYVILTDVQVPTATSLRGHKSYAEGWFTRQQKTKRQNMDVWESFQNSRWWTRGWTLQELLAPKDLVFFARDWSPLGNKANLSEWILKFTTIHRRALHDASSIPTFSIAQRMSWASDRRTTVPEDMAYCLLGIFDINMPMLYGQGHKAFLKLQEEIIKVSDDHSILAWDRNDPNMGPTAGLATSPVAFKYCGDISRCEYFKHLAYSVTNLGISIRLEVMKTNMPEIVLAGLGCGRLLHHPSDQNSAPENRVPKEFRIWIPLLTTGHRTDNRWLRAHAPFSKVFLDHQYQLMGNVTFQDLFISTEFRFENPPISKELRPVHDHQSPEPSGFLVRIGFGDIDHIRVYLEVYDFREFISVALRRRRPQDMSHQLVSSGRFSILLSAVWDADGRTVSTNYTVVPTRAASILAGTKHEDAWAALYDRNLQRVQTMDEVCIRLSALHGKFREHFSSKHGEKCKEDWPLVQTSKGRYLDFRGRSELVVDVIFKDRAGS</sequence>
<evidence type="ECO:0000313" key="3">
    <source>
        <dbReference type="Proteomes" id="UP001391051"/>
    </source>
</evidence>
<comment type="caution">
    <text evidence="2">The sequence shown here is derived from an EMBL/GenBank/DDBJ whole genome shotgun (WGS) entry which is preliminary data.</text>
</comment>
<organism evidence="2 3">
    <name type="scientific">Apiospora aurea</name>
    <dbReference type="NCBI Taxonomy" id="335848"/>
    <lineage>
        <taxon>Eukaryota</taxon>
        <taxon>Fungi</taxon>
        <taxon>Dikarya</taxon>
        <taxon>Ascomycota</taxon>
        <taxon>Pezizomycotina</taxon>
        <taxon>Sordariomycetes</taxon>
        <taxon>Xylariomycetidae</taxon>
        <taxon>Amphisphaeriales</taxon>
        <taxon>Apiosporaceae</taxon>
        <taxon>Apiospora</taxon>
    </lineage>
</organism>
<keyword evidence="3" id="KW-1185">Reference proteome</keyword>
<dbReference type="PANTHER" id="PTHR10622:SF10">
    <property type="entry name" value="HET DOMAIN-CONTAINING PROTEIN"/>
    <property type="match status" value="1"/>
</dbReference>
<name>A0ABR1QUV9_9PEZI</name>
<evidence type="ECO:0000259" key="1">
    <source>
        <dbReference type="Pfam" id="PF06985"/>
    </source>
</evidence>
<accession>A0ABR1QUV9</accession>
<dbReference type="InterPro" id="IPR010730">
    <property type="entry name" value="HET"/>
</dbReference>
<protein>
    <submittedName>
        <fullName evidence="2">HET domain-containing protein</fullName>
    </submittedName>
</protein>